<keyword evidence="3" id="KW-1185">Reference proteome</keyword>
<reference evidence="2" key="1">
    <citation type="journal article" date="2020" name="New Phytol.">
        <title>Comparative genomics reveals dynamic genome evolution in host specialist ectomycorrhizal fungi.</title>
        <authorList>
            <person name="Lofgren L.A."/>
            <person name="Nguyen N.H."/>
            <person name="Vilgalys R."/>
            <person name="Ruytinx J."/>
            <person name="Liao H.L."/>
            <person name="Branco S."/>
            <person name="Kuo A."/>
            <person name="LaButti K."/>
            <person name="Lipzen A."/>
            <person name="Andreopoulos W."/>
            <person name="Pangilinan J."/>
            <person name="Riley R."/>
            <person name="Hundley H."/>
            <person name="Na H."/>
            <person name="Barry K."/>
            <person name="Grigoriev I.V."/>
            <person name="Stajich J.E."/>
            <person name="Kennedy P.G."/>
        </authorList>
    </citation>
    <scope>NUCLEOTIDE SEQUENCE</scope>
    <source>
        <strain evidence="2">S12</strain>
    </source>
</reference>
<dbReference type="GeneID" id="64598721"/>
<dbReference type="Pfam" id="PF13302">
    <property type="entry name" value="Acetyltransf_3"/>
    <property type="match status" value="1"/>
</dbReference>
<evidence type="ECO:0000313" key="3">
    <source>
        <dbReference type="Proteomes" id="UP000719766"/>
    </source>
</evidence>
<sequence length="128" mass="14736">MKTFAEGSALWFSLVRKKSWDYIGFCCINLLEAKNRDARFWGKGYGTEAARFTVNHAFKQFGLQRIFLDITEGNARARTVYTKLGFKEEVRKRRGNWIDGHWEDIIAMGALDDELNGWSCILTVASCE</sequence>
<dbReference type="GO" id="GO:0016747">
    <property type="term" value="F:acyltransferase activity, transferring groups other than amino-acyl groups"/>
    <property type="evidence" value="ECO:0007669"/>
    <property type="project" value="InterPro"/>
</dbReference>
<organism evidence="2 3">
    <name type="scientific">Suillus plorans</name>
    <dbReference type="NCBI Taxonomy" id="116603"/>
    <lineage>
        <taxon>Eukaryota</taxon>
        <taxon>Fungi</taxon>
        <taxon>Dikarya</taxon>
        <taxon>Basidiomycota</taxon>
        <taxon>Agaricomycotina</taxon>
        <taxon>Agaricomycetes</taxon>
        <taxon>Agaricomycetidae</taxon>
        <taxon>Boletales</taxon>
        <taxon>Suillineae</taxon>
        <taxon>Suillaceae</taxon>
        <taxon>Suillus</taxon>
    </lineage>
</organism>
<dbReference type="AlphaFoldDB" id="A0A9P7IZ04"/>
<protein>
    <submittedName>
        <fullName evidence="2">Acyl-CoA N-acyltransferase</fullName>
    </submittedName>
</protein>
<dbReference type="OrthoDB" id="630895at2759"/>
<proteinExistence type="predicted"/>
<dbReference type="PANTHER" id="PTHR43415:SF3">
    <property type="entry name" value="GNAT-FAMILY ACETYLTRANSFERASE"/>
    <property type="match status" value="1"/>
</dbReference>
<dbReference type="InterPro" id="IPR016181">
    <property type="entry name" value="Acyl_CoA_acyltransferase"/>
</dbReference>
<comment type="caution">
    <text evidence="2">The sequence shown here is derived from an EMBL/GenBank/DDBJ whole genome shotgun (WGS) entry which is preliminary data.</text>
</comment>
<name>A0A9P7IZ04_9AGAM</name>
<dbReference type="EMBL" id="JABBWE010000015">
    <property type="protein sequence ID" value="KAG1797743.1"/>
    <property type="molecule type" value="Genomic_DNA"/>
</dbReference>
<dbReference type="InterPro" id="IPR000182">
    <property type="entry name" value="GNAT_dom"/>
</dbReference>
<feature type="domain" description="N-acetyltransferase" evidence="1">
    <location>
        <begin position="1"/>
        <end position="109"/>
    </location>
</feature>
<dbReference type="Gene3D" id="3.40.630.30">
    <property type="match status" value="1"/>
</dbReference>
<evidence type="ECO:0000259" key="1">
    <source>
        <dbReference type="PROSITE" id="PS51186"/>
    </source>
</evidence>
<dbReference type="PROSITE" id="PS51186">
    <property type="entry name" value="GNAT"/>
    <property type="match status" value="1"/>
</dbReference>
<dbReference type="RefSeq" id="XP_041162696.1">
    <property type="nucleotide sequence ID" value="XM_041304957.1"/>
</dbReference>
<dbReference type="Proteomes" id="UP000719766">
    <property type="component" value="Unassembled WGS sequence"/>
</dbReference>
<evidence type="ECO:0000313" key="2">
    <source>
        <dbReference type="EMBL" id="KAG1797743.1"/>
    </source>
</evidence>
<accession>A0A9P7IZ04</accession>
<gene>
    <name evidence="2" type="ORF">HD556DRAFT_1430994</name>
</gene>
<dbReference type="PANTHER" id="PTHR43415">
    <property type="entry name" value="SPERMIDINE N(1)-ACETYLTRANSFERASE"/>
    <property type="match status" value="1"/>
</dbReference>
<dbReference type="SUPFAM" id="SSF55729">
    <property type="entry name" value="Acyl-CoA N-acyltransferases (Nat)"/>
    <property type="match status" value="1"/>
</dbReference>